<gene>
    <name evidence="2" type="ORF">GCM10022254_01900</name>
</gene>
<evidence type="ECO:0000313" key="2">
    <source>
        <dbReference type="EMBL" id="GAA4223828.1"/>
    </source>
</evidence>
<sequence length="149" mass="16131">MIVVALAQVIWISGGSLYEASQGIAFFLGAGGMMVMFYRWRWQGDSLAKVLCLTTFGTWALAVMVGSVGEGFTRSHPSFWIAGLALLIGIAGEVLTLARIYLTFTDVVDLRDQRLRVRYGQQGNGDASSDANYGAVKCVASDRRPCLAI</sequence>
<keyword evidence="1" id="KW-0472">Membrane</keyword>
<comment type="caution">
    <text evidence="2">The sequence shown here is derived from an EMBL/GenBank/DDBJ whole genome shotgun (WGS) entry which is preliminary data.</text>
</comment>
<dbReference type="Proteomes" id="UP001501710">
    <property type="component" value="Unassembled WGS sequence"/>
</dbReference>
<keyword evidence="3" id="KW-1185">Reference proteome</keyword>
<feature type="transmembrane region" description="Helical" evidence="1">
    <location>
        <begin position="50"/>
        <end position="68"/>
    </location>
</feature>
<keyword evidence="1" id="KW-1133">Transmembrane helix</keyword>
<protein>
    <submittedName>
        <fullName evidence="2">Uncharacterized protein</fullName>
    </submittedName>
</protein>
<feature type="transmembrane region" description="Helical" evidence="1">
    <location>
        <begin position="20"/>
        <end position="38"/>
    </location>
</feature>
<evidence type="ECO:0000313" key="3">
    <source>
        <dbReference type="Proteomes" id="UP001501710"/>
    </source>
</evidence>
<reference evidence="3" key="1">
    <citation type="journal article" date="2019" name="Int. J. Syst. Evol. Microbiol.">
        <title>The Global Catalogue of Microorganisms (GCM) 10K type strain sequencing project: providing services to taxonomists for standard genome sequencing and annotation.</title>
        <authorList>
            <consortium name="The Broad Institute Genomics Platform"/>
            <consortium name="The Broad Institute Genome Sequencing Center for Infectious Disease"/>
            <person name="Wu L."/>
            <person name="Ma J."/>
        </authorList>
    </citation>
    <scope>NUCLEOTIDE SEQUENCE [LARGE SCALE GENOMIC DNA]</scope>
    <source>
        <strain evidence="3">JCM 17440</strain>
    </source>
</reference>
<proteinExistence type="predicted"/>
<name>A0ABP8BRM4_9ACTN</name>
<evidence type="ECO:0000256" key="1">
    <source>
        <dbReference type="SAM" id="Phobius"/>
    </source>
</evidence>
<organism evidence="2 3">
    <name type="scientific">Actinomadura meridiana</name>
    <dbReference type="NCBI Taxonomy" id="559626"/>
    <lineage>
        <taxon>Bacteria</taxon>
        <taxon>Bacillati</taxon>
        <taxon>Actinomycetota</taxon>
        <taxon>Actinomycetes</taxon>
        <taxon>Streptosporangiales</taxon>
        <taxon>Thermomonosporaceae</taxon>
        <taxon>Actinomadura</taxon>
    </lineage>
</organism>
<keyword evidence="1" id="KW-0812">Transmembrane</keyword>
<accession>A0ABP8BRM4</accession>
<dbReference type="EMBL" id="BAABAS010000001">
    <property type="protein sequence ID" value="GAA4223828.1"/>
    <property type="molecule type" value="Genomic_DNA"/>
</dbReference>
<feature type="transmembrane region" description="Helical" evidence="1">
    <location>
        <begin position="80"/>
        <end position="102"/>
    </location>
</feature>